<organism evidence="3 4">
    <name type="scientific">Candidatus Coprosoma intestinipullorum</name>
    <dbReference type="NCBI Taxonomy" id="2840752"/>
    <lineage>
        <taxon>Bacteria</taxon>
        <taxon>Bacillati</taxon>
        <taxon>Bacillota</taxon>
        <taxon>Bacillota incertae sedis</taxon>
        <taxon>Candidatus Coprosoma</taxon>
    </lineage>
</organism>
<dbReference type="Proteomes" id="UP000886786">
    <property type="component" value="Unassembled WGS sequence"/>
</dbReference>
<protein>
    <submittedName>
        <fullName evidence="3">Helix-turn-helix transcriptional regulator</fullName>
    </submittedName>
</protein>
<dbReference type="AlphaFoldDB" id="A0A9D0ZS60"/>
<reference evidence="3" key="1">
    <citation type="submission" date="2020-10" db="EMBL/GenBank/DDBJ databases">
        <authorList>
            <person name="Gilroy R."/>
        </authorList>
    </citation>
    <scope>NUCLEOTIDE SEQUENCE</scope>
    <source>
        <strain evidence="3">CHK147-3167</strain>
    </source>
</reference>
<dbReference type="InterPro" id="IPR010982">
    <property type="entry name" value="Lambda_DNA-bd_dom_sf"/>
</dbReference>
<keyword evidence="1" id="KW-0238">DNA-binding</keyword>
<name>A0A9D0ZS60_9FIRM</name>
<accession>A0A9D0ZS60</accession>
<dbReference type="EMBL" id="DVFV01000137">
    <property type="protein sequence ID" value="HIQ91526.1"/>
    <property type="molecule type" value="Genomic_DNA"/>
</dbReference>
<comment type="caution">
    <text evidence="3">The sequence shown here is derived from an EMBL/GenBank/DDBJ whole genome shotgun (WGS) entry which is preliminary data.</text>
</comment>
<dbReference type="Gene3D" id="1.10.260.40">
    <property type="entry name" value="lambda repressor-like DNA-binding domains"/>
    <property type="match status" value="1"/>
</dbReference>
<dbReference type="Pfam" id="PF01381">
    <property type="entry name" value="HTH_3"/>
    <property type="match status" value="1"/>
</dbReference>
<proteinExistence type="predicted"/>
<dbReference type="SMART" id="SM00530">
    <property type="entry name" value="HTH_XRE"/>
    <property type="match status" value="1"/>
</dbReference>
<evidence type="ECO:0000256" key="1">
    <source>
        <dbReference type="ARBA" id="ARBA00023125"/>
    </source>
</evidence>
<feature type="domain" description="HTH cro/C1-type" evidence="2">
    <location>
        <begin position="13"/>
        <end position="69"/>
    </location>
</feature>
<reference evidence="3" key="2">
    <citation type="journal article" date="2021" name="PeerJ">
        <title>Extensive microbial diversity within the chicken gut microbiome revealed by metagenomics and culture.</title>
        <authorList>
            <person name="Gilroy R."/>
            <person name="Ravi A."/>
            <person name="Getino M."/>
            <person name="Pursley I."/>
            <person name="Horton D.L."/>
            <person name="Alikhan N.F."/>
            <person name="Baker D."/>
            <person name="Gharbi K."/>
            <person name="Hall N."/>
            <person name="Watson M."/>
            <person name="Adriaenssens E.M."/>
            <person name="Foster-Nyarko E."/>
            <person name="Jarju S."/>
            <person name="Secka A."/>
            <person name="Antonio M."/>
            <person name="Oren A."/>
            <person name="Chaudhuri R.R."/>
            <person name="La Ragione R."/>
            <person name="Hildebrand F."/>
            <person name="Pallen M.J."/>
        </authorList>
    </citation>
    <scope>NUCLEOTIDE SEQUENCE</scope>
    <source>
        <strain evidence="3">CHK147-3167</strain>
    </source>
</reference>
<dbReference type="SUPFAM" id="SSF47413">
    <property type="entry name" value="lambda repressor-like DNA-binding domains"/>
    <property type="match status" value="1"/>
</dbReference>
<gene>
    <name evidence="3" type="ORF">IAB27_07955</name>
</gene>
<evidence type="ECO:0000313" key="3">
    <source>
        <dbReference type="EMBL" id="HIQ91526.1"/>
    </source>
</evidence>
<evidence type="ECO:0000259" key="2">
    <source>
        <dbReference type="PROSITE" id="PS50943"/>
    </source>
</evidence>
<evidence type="ECO:0000313" key="4">
    <source>
        <dbReference type="Proteomes" id="UP000886786"/>
    </source>
</evidence>
<dbReference type="PANTHER" id="PTHR46797:SF2">
    <property type="entry name" value="TRANSCRIPTIONAL REGULATOR"/>
    <property type="match status" value="1"/>
</dbReference>
<dbReference type="InterPro" id="IPR001387">
    <property type="entry name" value="Cro/C1-type_HTH"/>
</dbReference>
<dbReference type="GO" id="GO:0003677">
    <property type="term" value="F:DNA binding"/>
    <property type="evidence" value="ECO:0007669"/>
    <property type="project" value="UniProtKB-KW"/>
</dbReference>
<sequence length="76" mass="8702">MKKNIYTIIGKNIKKYRKANGLTQEQLALKTNLSYGFIKNLEAKSVRATISIETLELIAECLNVKIGNFFEDDYDN</sequence>
<dbReference type="CDD" id="cd00093">
    <property type="entry name" value="HTH_XRE"/>
    <property type="match status" value="1"/>
</dbReference>
<dbReference type="GO" id="GO:0005829">
    <property type="term" value="C:cytosol"/>
    <property type="evidence" value="ECO:0007669"/>
    <property type="project" value="TreeGrafter"/>
</dbReference>
<dbReference type="PROSITE" id="PS50943">
    <property type="entry name" value="HTH_CROC1"/>
    <property type="match status" value="1"/>
</dbReference>
<dbReference type="PANTHER" id="PTHR46797">
    <property type="entry name" value="HTH-TYPE TRANSCRIPTIONAL REGULATOR"/>
    <property type="match status" value="1"/>
</dbReference>
<dbReference type="InterPro" id="IPR050807">
    <property type="entry name" value="TransReg_Diox_bact_type"/>
</dbReference>
<dbReference type="GO" id="GO:0003700">
    <property type="term" value="F:DNA-binding transcription factor activity"/>
    <property type="evidence" value="ECO:0007669"/>
    <property type="project" value="TreeGrafter"/>
</dbReference>